<dbReference type="PANTHER" id="PTHR33444">
    <property type="entry name" value="SI:DKEY-19B23.12-RELATED"/>
    <property type="match status" value="1"/>
</dbReference>
<reference evidence="3" key="1">
    <citation type="submission" date="2021-02" db="EMBL/GenBank/DDBJ databases">
        <authorList>
            <person name="Nowell W R."/>
        </authorList>
    </citation>
    <scope>NUCLEOTIDE SEQUENCE</scope>
</reference>
<keyword evidence="2" id="KW-1133">Transmembrane helix</keyword>
<evidence type="ECO:0000256" key="2">
    <source>
        <dbReference type="SAM" id="Phobius"/>
    </source>
</evidence>
<feature type="transmembrane region" description="Helical" evidence="2">
    <location>
        <begin position="168"/>
        <end position="193"/>
    </location>
</feature>
<name>A0A814INM5_ADIRI</name>
<feature type="region of interest" description="Disordered" evidence="1">
    <location>
        <begin position="123"/>
        <end position="146"/>
    </location>
</feature>
<keyword evidence="2" id="KW-0812">Transmembrane</keyword>
<feature type="transmembrane region" description="Helical" evidence="2">
    <location>
        <begin position="254"/>
        <end position="278"/>
    </location>
</feature>
<protein>
    <submittedName>
        <fullName evidence="3">Uncharacterized protein</fullName>
    </submittedName>
</protein>
<accession>A0A814INM5</accession>
<proteinExistence type="predicted"/>
<feature type="compositionally biased region" description="Basic residues" evidence="1">
    <location>
        <begin position="1"/>
        <end position="12"/>
    </location>
</feature>
<gene>
    <name evidence="3" type="ORF">XAT740_LOCUS14495</name>
</gene>
<feature type="transmembrane region" description="Helical" evidence="2">
    <location>
        <begin position="306"/>
        <end position="339"/>
    </location>
</feature>
<feature type="region of interest" description="Disordered" evidence="1">
    <location>
        <begin position="1"/>
        <end position="39"/>
    </location>
</feature>
<keyword evidence="4" id="KW-1185">Reference proteome</keyword>
<evidence type="ECO:0000313" key="3">
    <source>
        <dbReference type="EMBL" id="CAF1026036.1"/>
    </source>
</evidence>
<sequence>MFSSRQHHRRRPLSPIPASFTSSFSSDNSPASPRRRPSSLGFYQLEVRDLENTNDTDWNQPTFRIPRPTLSLPGSSVYDPTDDLIWWTPTDDDPSLSTEEFSSYLNPPRRLRLSEGPVYQITSPPPLPSPSLPAQYQVPSTPLPRSSPKRILRRFRPKRYIREKTPGLCTTLCSGGFGTVTVLIYLCFALALPTAKLVLGILYINDCRVNNKIPLYMIVSGAGGLAMVLFLLLSSTCTFYRSSTVARKATHKCIIGIIAFARGMQGAIALFLFIWFFLGNFWVFGARYRVRTDVPDEIDNYCHPGLYWFAFYVLIFTYVAAIFVCIFKFCGNLLCCGAFDMWKKAFS</sequence>
<comment type="caution">
    <text evidence="3">The sequence shown here is derived from an EMBL/GenBank/DDBJ whole genome shotgun (WGS) entry which is preliminary data.</text>
</comment>
<organism evidence="3 4">
    <name type="scientific">Adineta ricciae</name>
    <name type="common">Rotifer</name>
    <dbReference type="NCBI Taxonomy" id="249248"/>
    <lineage>
        <taxon>Eukaryota</taxon>
        <taxon>Metazoa</taxon>
        <taxon>Spiralia</taxon>
        <taxon>Gnathifera</taxon>
        <taxon>Rotifera</taxon>
        <taxon>Eurotatoria</taxon>
        <taxon>Bdelloidea</taxon>
        <taxon>Adinetida</taxon>
        <taxon>Adinetidae</taxon>
        <taxon>Adineta</taxon>
    </lineage>
</organism>
<dbReference type="AlphaFoldDB" id="A0A814INM5"/>
<dbReference type="Proteomes" id="UP000663828">
    <property type="component" value="Unassembled WGS sequence"/>
</dbReference>
<feature type="compositionally biased region" description="Low complexity" evidence="1">
    <location>
        <begin position="16"/>
        <end position="32"/>
    </location>
</feature>
<dbReference type="PANTHER" id="PTHR33444:SF7">
    <property type="entry name" value="TRANSMEMBRANE PROTEIN 272"/>
    <property type="match status" value="1"/>
</dbReference>
<keyword evidence="2" id="KW-0472">Membrane</keyword>
<evidence type="ECO:0000313" key="4">
    <source>
        <dbReference type="Proteomes" id="UP000663828"/>
    </source>
</evidence>
<feature type="transmembrane region" description="Helical" evidence="2">
    <location>
        <begin position="213"/>
        <end position="233"/>
    </location>
</feature>
<dbReference type="EMBL" id="CAJNOR010000871">
    <property type="protein sequence ID" value="CAF1026036.1"/>
    <property type="molecule type" value="Genomic_DNA"/>
</dbReference>
<dbReference type="InterPro" id="IPR040350">
    <property type="entry name" value="TMEM272"/>
</dbReference>
<evidence type="ECO:0000256" key="1">
    <source>
        <dbReference type="SAM" id="MobiDB-lite"/>
    </source>
</evidence>